<proteinExistence type="predicted"/>
<dbReference type="Gene3D" id="2.60.40.790">
    <property type="match status" value="1"/>
</dbReference>
<gene>
    <name evidence="2" type="ORF">A9Q84_06280</name>
</gene>
<dbReference type="Proteomes" id="UP000196531">
    <property type="component" value="Unassembled WGS sequence"/>
</dbReference>
<comment type="caution">
    <text evidence="2">The sequence shown here is derived from an EMBL/GenBank/DDBJ whole genome shotgun (WGS) entry which is preliminary data.</text>
</comment>
<dbReference type="InterPro" id="IPR002068">
    <property type="entry name" value="A-crystallin/Hsp20_dom"/>
</dbReference>
<dbReference type="EMBL" id="MAAO01000005">
    <property type="protein sequence ID" value="OUR97804.1"/>
    <property type="molecule type" value="Genomic_DNA"/>
</dbReference>
<accession>A0A1Y5FDM3</accession>
<evidence type="ECO:0000313" key="2">
    <source>
        <dbReference type="EMBL" id="OUR97804.1"/>
    </source>
</evidence>
<dbReference type="SUPFAM" id="SSF49764">
    <property type="entry name" value="HSP20-like chaperones"/>
    <property type="match status" value="1"/>
</dbReference>
<evidence type="ECO:0000313" key="3">
    <source>
        <dbReference type="Proteomes" id="UP000196531"/>
    </source>
</evidence>
<feature type="domain" description="SHSP" evidence="1">
    <location>
        <begin position="301"/>
        <end position="389"/>
    </location>
</feature>
<evidence type="ECO:0000259" key="1">
    <source>
        <dbReference type="Pfam" id="PF00011"/>
    </source>
</evidence>
<dbReference type="AlphaFoldDB" id="A0A1Y5FDM3"/>
<organism evidence="2 3">
    <name type="scientific">Halobacteriovorax marinus</name>
    <dbReference type="NCBI Taxonomy" id="97084"/>
    <lineage>
        <taxon>Bacteria</taxon>
        <taxon>Pseudomonadati</taxon>
        <taxon>Bdellovibrionota</taxon>
        <taxon>Bacteriovoracia</taxon>
        <taxon>Bacteriovoracales</taxon>
        <taxon>Halobacteriovoraceae</taxon>
        <taxon>Halobacteriovorax</taxon>
    </lineage>
</organism>
<reference evidence="3" key="1">
    <citation type="journal article" date="2017" name="Proc. Natl. Acad. Sci. U.S.A.">
        <title>Simulation of Deepwater Horizon oil plume reveals substrate specialization within a complex community of hydrocarbon-degraders.</title>
        <authorList>
            <person name="Hu P."/>
            <person name="Dubinsky E.A."/>
            <person name="Probst A.J."/>
            <person name="Wang J."/>
            <person name="Sieber C.M.K."/>
            <person name="Tom L.M."/>
            <person name="Gardinali P."/>
            <person name="Banfield J.F."/>
            <person name="Atlas R.M."/>
            <person name="Andersen G.L."/>
        </authorList>
    </citation>
    <scope>NUCLEOTIDE SEQUENCE [LARGE SCALE GENOMIC DNA]</scope>
</reference>
<dbReference type="Pfam" id="PF00011">
    <property type="entry name" value="HSP20"/>
    <property type="match status" value="1"/>
</dbReference>
<name>A0A1Y5FDM3_9BACT</name>
<dbReference type="CDD" id="cd00298">
    <property type="entry name" value="ACD_sHsps_p23-like"/>
    <property type="match status" value="1"/>
</dbReference>
<dbReference type="InterPro" id="IPR008978">
    <property type="entry name" value="HSP20-like_chaperone"/>
</dbReference>
<protein>
    <recommendedName>
        <fullName evidence="1">SHSP domain-containing protein</fullName>
    </recommendedName>
</protein>
<sequence length="390" mass="45778">MKVTDDLTSKNYLIKLNDAQADLVVAKEQEIENLDKFYDLKKADTKLTGDIDLINIKDRHQNDISEQILSKQQRLDSIKSNFANEQTKLEKEKKLLTDSHQEKIHDINNIYDYKYRDSYDIANTKAKDINLETTETIHKLQDESDRIILDLNFKSKIHSDVKERENNKKISAQEQQHVKMAKRTDDSYERKVAAAVIDHENKLSDQNHKQLVERNERHKFHNFEMKAKEEHHKELLLQEDKSFKQKYNLMAKSHQSILDRVKERFNNQVNSIVKNQMKYKKNISEKAGDDFYKVSSINPSIKEGITDYEVSIKVPEHEKENVRLTAHGRKVTVSLTRRFQDELTSEDGSTSKSKRSEIFTKKMETSQILNPRQITQSYHEGILTFKVAKL</sequence>